<evidence type="ECO:0000313" key="15">
    <source>
        <dbReference type="Proteomes" id="UP000008311"/>
    </source>
</evidence>
<dbReference type="STRING" id="3988.B9RNC0"/>
<dbReference type="GO" id="GO:0042545">
    <property type="term" value="P:cell wall modification"/>
    <property type="evidence" value="ECO:0007669"/>
    <property type="project" value="UniProtKB-UniRule"/>
</dbReference>
<keyword evidence="15" id="KW-1185">Reference proteome</keyword>
<organism evidence="14 15">
    <name type="scientific">Ricinus communis</name>
    <name type="common">Castor bean</name>
    <dbReference type="NCBI Taxonomy" id="3988"/>
    <lineage>
        <taxon>Eukaryota</taxon>
        <taxon>Viridiplantae</taxon>
        <taxon>Streptophyta</taxon>
        <taxon>Embryophyta</taxon>
        <taxon>Tracheophyta</taxon>
        <taxon>Spermatophyta</taxon>
        <taxon>Magnoliopsida</taxon>
        <taxon>eudicotyledons</taxon>
        <taxon>Gunneridae</taxon>
        <taxon>Pentapetalae</taxon>
        <taxon>rosids</taxon>
        <taxon>fabids</taxon>
        <taxon>Malpighiales</taxon>
        <taxon>Euphorbiaceae</taxon>
        <taxon>Acalyphoideae</taxon>
        <taxon>Acalypheae</taxon>
        <taxon>Ricinus</taxon>
    </lineage>
</organism>
<evidence type="ECO:0000256" key="10">
    <source>
        <dbReference type="ARBA" id="ARBA00057335"/>
    </source>
</evidence>
<evidence type="ECO:0000256" key="5">
    <source>
        <dbReference type="ARBA" id="ARBA00022512"/>
    </source>
</evidence>
<evidence type="ECO:0000259" key="13">
    <source>
        <dbReference type="Pfam" id="PF01095"/>
    </source>
</evidence>
<dbReference type="InterPro" id="IPR000070">
    <property type="entry name" value="Pectinesterase_cat"/>
</dbReference>
<feature type="chain" id="PRO_5005124463" description="Pectinesterase" evidence="12">
    <location>
        <begin position="24"/>
        <end position="663"/>
    </location>
</feature>
<dbReference type="EC" id="3.1.1.11" evidence="4 12"/>
<evidence type="ECO:0000313" key="14">
    <source>
        <dbReference type="EMBL" id="EEF47243.1"/>
    </source>
</evidence>
<feature type="signal peptide" evidence="12">
    <location>
        <begin position="1"/>
        <end position="23"/>
    </location>
</feature>
<feature type="domain" description="Pectinesterase catalytic" evidence="13">
    <location>
        <begin position="365"/>
        <end position="652"/>
    </location>
</feature>
<dbReference type="GO" id="GO:0045490">
    <property type="term" value="P:pectin catabolic process"/>
    <property type="evidence" value="ECO:0000318"/>
    <property type="project" value="GO_Central"/>
</dbReference>
<dbReference type="SUPFAM" id="SSF51126">
    <property type="entry name" value="Pectin lyase-like"/>
    <property type="match status" value="2"/>
</dbReference>
<dbReference type="EMBL" id="EQ973790">
    <property type="protein sequence ID" value="EEF47243.1"/>
    <property type="molecule type" value="Genomic_DNA"/>
</dbReference>
<dbReference type="FunFam" id="2.160.20.10:FF:000013">
    <property type="entry name" value="Pectinesterase"/>
    <property type="match status" value="2"/>
</dbReference>
<evidence type="ECO:0000256" key="2">
    <source>
        <dbReference type="ARBA" id="ARBA00005184"/>
    </source>
</evidence>
<keyword evidence="6 12" id="KW-0378">Hydrolase</keyword>
<keyword evidence="8" id="KW-0325">Glycoprotein</keyword>
<evidence type="ECO:0000256" key="3">
    <source>
        <dbReference type="ARBA" id="ARBA00008891"/>
    </source>
</evidence>
<dbReference type="PANTHER" id="PTHR31321:SF134">
    <property type="entry name" value="PECTINESTERASE"/>
    <property type="match status" value="1"/>
</dbReference>
<keyword evidence="12" id="KW-0732">Signal</keyword>
<dbReference type="InParanoid" id="B9RNC0"/>
<evidence type="ECO:0000256" key="1">
    <source>
        <dbReference type="ARBA" id="ARBA00004191"/>
    </source>
</evidence>
<dbReference type="Pfam" id="PF01095">
    <property type="entry name" value="Pectinesterase"/>
    <property type="match status" value="2"/>
</dbReference>
<dbReference type="PANTHER" id="PTHR31321">
    <property type="entry name" value="ACYL-COA THIOESTER HYDROLASE YBHC-RELATED"/>
    <property type="match status" value="1"/>
</dbReference>
<keyword evidence="5" id="KW-0964">Secreted</keyword>
<dbReference type="InterPro" id="IPR033131">
    <property type="entry name" value="Pectinesterase_Asp_AS"/>
</dbReference>
<protein>
    <recommendedName>
        <fullName evidence="4 12">Pectinesterase</fullName>
        <ecNumber evidence="4 12">3.1.1.11</ecNumber>
    </recommendedName>
</protein>
<dbReference type="InterPro" id="IPR011050">
    <property type="entry name" value="Pectin_lyase_fold/virulence"/>
</dbReference>
<feature type="active site" evidence="11">
    <location>
        <position position="194"/>
    </location>
</feature>
<sequence length="663" mass="74557">MANLHSFLFALVLLLLPFSSSSTALNCQPNQSKFARTITVDQSGNGDFTSVQSAIDSIPEMNTQWIHIQISPGKYREKVTIPVKKPCIFLEGAGIRLTSIEWGDHEATSTSATFTSYPDNIVAKGITFKNTYNLDITKINWWGEKIIWRQAVSARIKGEQCAFYKCAFLGTQDTLWDEKGRHYFSNCYIEGAIDFIFGKAQSIYEGCVISVNIGKYPPGLQGCITAQKKEWPQHSSGFVFKNCVVSGTGKAFLGRAWGPYSTVIFYNSTLSDVIVSEGWNAWNYVHHEANFTYAEANNRGVGADTSKRVPWEKKLNADQLRRFLDLSFVDGGGWLAKIPKLHYPAACKALDCQLQEFRKVAFTYTVDKSGKGNFTTIQSAINSVPEGNTQWLCIQISPEKYREKVTIPENKPCIFLKGAGRKLTIIEWGDHETTNTSATFSSYSDNIIAKGITFKNTYNLLQKPDRVDWKQAVSARIRGDKCAFYRCAFLGVQDTLWDEKGRHLFKKCFIEGAVDFIFGKAKSVYERCLIYVNIGRYEPELEGYITAQKKELTDHESGFVFKDSEINGTGKAYLGRAWGPYSTVIIQNTTLSDVVVPQGWNAWDYVQQEENFTYVEVDNKGAGANTSNRVPWLKKLNADELSKFLSMSFIDSDGWLAKLPNTS</sequence>
<evidence type="ECO:0000256" key="7">
    <source>
        <dbReference type="ARBA" id="ARBA00023085"/>
    </source>
</evidence>
<comment type="similarity">
    <text evidence="3">Belongs to the pectinesterase family.</text>
</comment>
<dbReference type="eggNOG" id="ENOG502QVK0">
    <property type="taxonomic scope" value="Eukaryota"/>
</dbReference>
<name>B9RNC0_RICCO</name>
<dbReference type="AlphaFoldDB" id="B9RNC0"/>
<dbReference type="Gene3D" id="2.160.20.10">
    <property type="entry name" value="Single-stranded right-handed beta-helix, Pectin lyase-like"/>
    <property type="match status" value="2"/>
</dbReference>
<keyword evidence="7 12" id="KW-0063">Aspartyl esterase</keyword>
<feature type="active site" evidence="11">
    <location>
        <position position="515"/>
    </location>
</feature>
<dbReference type="UniPathway" id="UPA00545">
    <property type="reaction ID" value="UER00823"/>
</dbReference>
<dbReference type="FunCoup" id="B9RNC0">
    <property type="interactions" value="34"/>
</dbReference>
<comment type="subcellular location">
    <subcellularLocation>
        <location evidence="1">Secreted</location>
        <location evidence="1">Cell wall</location>
    </subcellularLocation>
</comment>
<dbReference type="InterPro" id="IPR012334">
    <property type="entry name" value="Pectin_lyas_fold"/>
</dbReference>
<comment type="catalytic activity">
    <reaction evidence="9 12">
        <text>[(1-&gt;4)-alpha-D-galacturonosyl methyl ester](n) + n H2O = [(1-&gt;4)-alpha-D-galacturonosyl](n) + n methanol + n H(+)</text>
        <dbReference type="Rhea" id="RHEA:22380"/>
        <dbReference type="Rhea" id="RHEA-COMP:14570"/>
        <dbReference type="Rhea" id="RHEA-COMP:14573"/>
        <dbReference type="ChEBI" id="CHEBI:15377"/>
        <dbReference type="ChEBI" id="CHEBI:15378"/>
        <dbReference type="ChEBI" id="CHEBI:17790"/>
        <dbReference type="ChEBI" id="CHEBI:140522"/>
        <dbReference type="ChEBI" id="CHEBI:140523"/>
        <dbReference type="EC" id="3.1.1.11"/>
    </reaction>
</comment>
<comment type="pathway">
    <text evidence="2 12">Glycan metabolism; pectin degradation; 2-dehydro-3-deoxy-D-gluconate from pectin: step 1/5.</text>
</comment>
<comment type="function">
    <text evidence="10">Acts in the modification of cell walls via demethylesterification of cell wall pectin.</text>
</comment>
<dbReference type="Proteomes" id="UP000008311">
    <property type="component" value="Unassembled WGS sequence"/>
</dbReference>
<accession>B9RNC0</accession>
<reference evidence="15" key="1">
    <citation type="journal article" date="2010" name="Nat. Biotechnol.">
        <title>Draft genome sequence of the oilseed species Ricinus communis.</title>
        <authorList>
            <person name="Chan A.P."/>
            <person name="Crabtree J."/>
            <person name="Zhao Q."/>
            <person name="Lorenzi H."/>
            <person name="Orvis J."/>
            <person name="Puiu D."/>
            <person name="Melake-Berhan A."/>
            <person name="Jones K.M."/>
            <person name="Redman J."/>
            <person name="Chen G."/>
            <person name="Cahoon E.B."/>
            <person name="Gedil M."/>
            <person name="Stanke M."/>
            <person name="Haas B.J."/>
            <person name="Wortman J.R."/>
            <person name="Fraser-Liggett C.M."/>
            <person name="Ravel J."/>
            <person name="Rabinowicz P.D."/>
        </authorList>
    </citation>
    <scope>NUCLEOTIDE SEQUENCE [LARGE SCALE GENOMIC DNA]</scope>
    <source>
        <strain evidence="15">cv. Hale</strain>
    </source>
</reference>
<gene>
    <name evidence="14" type="ORF">RCOM_1346520</name>
</gene>
<evidence type="ECO:0000256" key="4">
    <source>
        <dbReference type="ARBA" id="ARBA00013229"/>
    </source>
</evidence>
<dbReference type="PROSITE" id="PS00503">
    <property type="entry name" value="PECTINESTERASE_2"/>
    <property type="match status" value="2"/>
</dbReference>
<evidence type="ECO:0000256" key="11">
    <source>
        <dbReference type="PROSITE-ProRule" id="PRU10040"/>
    </source>
</evidence>
<evidence type="ECO:0000256" key="6">
    <source>
        <dbReference type="ARBA" id="ARBA00022801"/>
    </source>
</evidence>
<feature type="domain" description="Pectinesterase catalytic" evidence="13">
    <location>
        <begin position="38"/>
        <end position="331"/>
    </location>
</feature>
<evidence type="ECO:0000256" key="9">
    <source>
        <dbReference type="ARBA" id="ARBA00047928"/>
    </source>
</evidence>
<proteinExistence type="inferred from homology"/>
<keyword evidence="5" id="KW-0134">Cell wall</keyword>
<evidence type="ECO:0000256" key="8">
    <source>
        <dbReference type="ARBA" id="ARBA00023180"/>
    </source>
</evidence>
<evidence type="ECO:0000256" key="12">
    <source>
        <dbReference type="RuleBase" id="RU000589"/>
    </source>
</evidence>
<dbReference type="GO" id="GO:0030599">
    <property type="term" value="F:pectinesterase activity"/>
    <property type="evidence" value="ECO:0000318"/>
    <property type="project" value="GO_Central"/>
</dbReference>